<keyword evidence="5" id="KW-1185">Reference proteome</keyword>
<dbReference type="Proteomes" id="UP001172728">
    <property type="component" value="Unassembled WGS sequence"/>
</dbReference>
<dbReference type="InterPro" id="IPR025646">
    <property type="entry name" value="DUF4350"/>
</dbReference>
<dbReference type="EMBL" id="JAUHPW010000002">
    <property type="protein sequence ID" value="MDN4474903.1"/>
    <property type="molecule type" value="Genomic_DNA"/>
</dbReference>
<accession>A0ABT8G6Z2</accession>
<keyword evidence="2" id="KW-0472">Membrane</keyword>
<feature type="transmembrane region" description="Helical" evidence="2">
    <location>
        <begin position="33"/>
        <end position="52"/>
    </location>
</feature>
<evidence type="ECO:0000259" key="3">
    <source>
        <dbReference type="Pfam" id="PF14258"/>
    </source>
</evidence>
<sequence>MTAPAAAPPSPPEGLVTTARGPGLRARARRGRLGIVAAVLLLGLVAMLVIGARPGDYVPLSTENSTPTGTRALAQILRAHGVEVRQVDRLARSAVRDPAATTVVIAHASLLTGGQLRSLVDYPGDLVLLGESGDALAALGIEATEEPVLLPETVEAGCADPDALAAGTARVDVLGLEPTGGTAELCFTQRSGLAAFARADDGARTVTAIASAELLTNAGLDSAGHAALAIRSIGAHPEAVWYVADGFDPSLLTWVGSGGGEVPTEVEATPDFLPPGTGTALYALALAVLVAAFWRARRFGALVREPLPVEVRASEATRGRARLYRRARATGRSAASLRAAAALRMGRRLGVGRADGRDALLGAVARATGRAETDVDRLLYGPPPADDAALLSLISELDALESEVHRP</sequence>
<comment type="caution">
    <text evidence="4">The sequence shown here is derived from an EMBL/GenBank/DDBJ whole genome shotgun (WGS) entry which is preliminary data.</text>
</comment>
<organism evidence="4 5">
    <name type="scientific">Demequina litoralis</name>
    <dbReference type="NCBI Taxonomy" id="3051660"/>
    <lineage>
        <taxon>Bacteria</taxon>
        <taxon>Bacillati</taxon>
        <taxon>Actinomycetota</taxon>
        <taxon>Actinomycetes</taxon>
        <taxon>Micrococcales</taxon>
        <taxon>Demequinaceae</taxon>
        <taxon>Demequina</taxon>
    </lineage>
</organism>
<keyword evidence="2" id="KW-1133">Transmembrane helix</keyword>
<proteinExistence type="predicted"/>
<evidence type="ECO:0000313" key="4">
    <source>
        <dbReference type="EMBL" id="MDN4474903.1"/>
    </source>
</evidence>
<name>A0ABT8G6Z2_9MICO</name>
<dbReference type="RefSeq" id="WP_301131327.1">
    <property type="nucleotide sequence ID" value="NZ_JAUHPW010000002.1"/>
</dbReference>
<keyword evidence="2" id="KW-0812">Transmembrane</keyword>
<feature type="transmembrane region" description="Helical" evidence="2">
    <location>
        <begin position="272"/>
        <end position="294"/>
    </location>
</feature>
<feature type="compositionally biased region" description="Pro residues" evidence="1">
    <location>
        <begin position="1"/>
        <end position="12"/>
    </location>
</feature>
<feature type="region of interest" description="Disordered" evidence="1">
    <location>
        <begin position="1"/>
        <end position="20"/>
    </location>
</feature>
<reference evidence="4" key="1">
    <citation type="submission" date="2023-06" db="EMBL/GenBank/DDBJ databases">
        <title>Sysu t00192.</title>
        <authorList>
            <person name="Gao L."/>
            <person name="Fang B.-Z."/>
            <person name="Li W.-J."/>
        </authorList>
    </citation>
    <scope>NUCLEOTIDE SEQUENCE</scope>
    <source>
        <strain evidence="4">SYSU T00192</strain>
    </source>
</reference>
<protein>
    <submittedName>
        <fullName evidence="4">DUF4350 domain-containing protein</fullName>
    </submittedName>
</protein>
<evidence type="ECO:0000313" key="5">
    <source>
        <dbReference type="Proteomes" id="UP001172728"/>
    </source>
</evidence>
<feature type="domain" description="DUF4350" evidence="3">
    <location>
        <begin position="63"/>
        <end position="231"/>
    </location>
</feature>
<dbReference type="Pfam" id="PF14258">
    <property type="entry name" value="DUF4350"/>
    <property type="match status" value="1"/>
</dbReference>
<evidence type="ECO:0000256" key="2">
    <source>
        <dbReference type="SAM" id="Phobius"/>
    </source>
</evidence>
<evidence type="ECO:0000256" key="1">
    <source>
        <dbReference type="SAM" id="MobiDB-lite"/>
    </source>
</evidence>
<gene>
    <name evidence="4" type="ORF">QQX09_03420</name>
</gene>